<gene>
    <name evidence="3" type="ORF">CWD94_27070</name>
</gene>
<organism evidence="3 4">
    <name type="scientific">Lysinibacillus xylanilyticus</name>
    <dbReference type="NCBI Taxonomy" id="582475"/>
    <lineage>
        <taxon>Bacteria</taxon>
        <taxon>Bacillati</taxon>
        <taxon>Bacillota</taxon>
        <taxon>Bacilli</taxon>
        <taxon>Bacillales</taxon>
        <taxon>Bacillaceae</taxon>
        <taxon>Lysinibacillus</taxon>
    </lineage>
</organism>
<accession>A0A2M9PXW8</accession>
<feature type="transmembrane region" description="Helical" evidence="2">
    <location>
        <begin position="71"/>
        <end position="90"/>
    </location>
</feature>
<protein>
    <submittedName>
        <fullName evidence="3">Uncharacterized protein</fullName>
    </submittedName>
</protein>
<reference evidence="3 4" key="1">
    <citation type="submission" date="2017-11" db="EMBL/GenBank/DDBJ databases">
        <title>Bacterial isolate from king chilli rhizosphere.</title>
        <authorList>
            <person name="Takhelmayum P."/>
            <person name="Sarangthem I."/>
        </authorList>
    </citation>
    <scope>NUCLEOTIDE SEQUENCE [LARGE SCALE GENOMIC DNA]</scope>
    <source>
        <strain evidence="4">t26</strain>
    </source>
</reference>
<sequence length="111" mass="12696">MPKRRKEGLERRKEELEQRKEVGATDRIVKNVDRTAKNVDSPDKVTNRNAEATNRAIDTTVEYHDVLTHTFYVAPLIIGGATIFISRLLLCAKAKRQHKISLYSLSSEIFL</sequence>
<feature type="region of interest" description="Disordered" evidence="1">
    <location>
        <begin position="1"/>
        <end position="20"/>
    </location>
</feature>
<keyword evidence="2" id="KW-0812">Transmembrane</keyword>
<comment type="caution">
    <text evidence="3">The sequence shown here is derived from an EMBL/GenBank/DDBJ whole genome shotgun (WGS) entry which is preliminary data.</text>
</comment>
<feature type="compositionally biased region" description="Basic and acidic residues" evidence="1">
    <location>
        <begin position="7"/>
        <end position="20"/>
    </location>
</feature>
<evidence type="ECO:0000313" key="3">
    <source>
        <dbReference type="EMBL" id="PJO40678.1"/>
    </source>
</evidence>
<dbReference type="Proteomes" id="UP000232101">
    <property type="component" value="Unassembled WGS sequence"/>
</dbReference>
<evidence type="ECO:0000256" key="2">
    <source>
        <dbReference type="SAM" id="Phobius"/>
    </source>
</evidence>
<name>A0A2M9PXW8_9BACI</name>
<dbReference type="AlphaFoldDB" id="A0A2M9PXW8"/>
<evidence type="ECO:0000256" key="1">
    <source>
        <dbReference type="SAM" id="MobiDB-lite"/>
    </source>
</evidence>
<dbReference type="EMBL" id="PHQY01000707">
    <property type="protein sequence ID" value="PJO40678.1"/>
    <property type="molecule type" value="Genomic_DNA"/>
</dbReference>
<proteinExistence type="predicted"/>
<keyword evidence="2" id="KW-0472">Membrane</keyword>
<evidence type="ECO:0000313" key="4">
    <source>
        <dbReference type="Proteomes" id="UP000232101"/>
    </source>
</evidence>
<keyword evidence="2" id="KW-1133">Transmembrane helix</keyword>